<reference evidence="1 2" key="1">
    <citation type="submission" date="2021-01" db="EMBL/GenBank/DDBJ databases">
        <title>Whole genome shotgun sequence of Microbispora corallina NBRC 16416.</title>
        <authorList>
            <person name="Komaki H."/>
            <person name="Tamura T."/>
        </authorList>
    </citation>
    <scope>NUCLEOTIDE SEQUENCE [LARGE SCALE GENOMIC DNA]</scope>
    <source>
        <strain evidence="1 2">NBRC 16416</strain>
    </source>
</reference>
<sequence>MTYRHATERDDYEDLAGGAVLHSAPGFPAFPVRLASEMFQRALHVRGGGPCMVWDPCCGSGYLLTVIGFLHRRSISSLLGSDADPEAVRLAERNLGLLGRDGLEARAADLGARAERWGRPSHAAAARSARRLARTLADGGGDLPAEARRADVFDAGGLREVLGGRRPGLVVTDVPYGEQTSWLGPDGGSGAAGMLRTLGAVLPEGAVIAVAVRGRRPPRADGAHGLVPRGSFKVGTRTVTLLQTAAGGPRDEDGRRVAP</sequence>
<comment type="caution">
    <text evidence="1">The sequence shown here is derived from an EMBL/GenBank/DDBJ whole genome shotgun (WGS) entry which is preliminary data.</text>
</comment>
<dbReference type="Pfam" id="PF11599">
    <property type="entry name" value="AviRa"/>
    <property type="match status" value="1"/>
</dbReference>
<keyword evidence="2" id="KW-1185">Reference proteome</keyword>
<dbReference type="InterPro" id="IPR029063">
    <property type="entry name" value="SAM-dependent_MTases_sf"/>
</dbReference>
<protein>
    <recommendedName>
        <fullName evidence="3">rRNA methyltransferase AviRa</fullName>
    </recommendedName>
</protein>
<accession>A0ABQ4G146</accession>
<dbReference type="SUPFAM" id="SSF53335">
    <property type="entry name" value="S-adenosyl-L-methionine-dependent methyltransferases"/>
    <property type="match status" value="1"/>
</dbReference>
<dbReference type="Gene3D" id="3.40.50.150">
    <property type="entry name" value="Vaccinia Virus protein VP39"/>
    <property type="match status" value="1"/>
</dbReference>
<evidence type="ECO:0008006" key="3">
    <source>
        <dbReference type="Google" id="ProtNLM"/>
    </source>
</evidence>
<gene>
    <name evidence="1" type="ORF">Mco01_37600</name>
</gene>
<dbReference type="Proteomes" id="UP000603904">
    <property type="component" value="Unassembled WGS sequence"/>
</dbReference>
<proteinExistence type="predicted"/>
<evidence type="ECO:0000313" key="1">
    <source>
        <dbReference type="EMBL" id="GIH40760.1"/>
    </source>
</evidence>
<organism evidence="1 2">
    <name type="scientific">Microbispora corallina</name>
    <dbReference type="NCBI Taxonomy" id="83302"/>
    <lineage>
        <taxon>Bacteria</taxon>
        <taxon>Bacillati</taxon>
        <taxon>Actinomycetota</taxon>
        <taxon>Actinomycetes</taxon>
        <taxon>Streptosporangiales</taxon>
        <taxon>Streptosporangiaceae</taxon>
        <taxon>Microbispora</taxon>
    </lineage>
</organism>
<dbReference type="EMBL" id="BOOC01000015">
    <property type="protein sequence ID" value="GIH40760.1"/>
    <property type="molecule type" value="Genomic_DNA"/>
</dbReference>
<dbReference type="InterPro" id="IPR024268">
    <property type="entry name" value="AviRa"/>
</dbReference>
<dbReference type="Gene3D" id="1.10.287.540">
    <property type="entry name" value="Helix hairpin bin"/>
    <property type="match status" value="1"/>
</dbReference>
<dbReference type="RefSeq" id="WP_204058143.1">
    <property type="nucleotide sequence ID" value="NZ_BAAAGP010000014.1"/>
</dbReference>
<evidence type="ECO:0000313" key="2">
    <source>
        <dbReference type="Proteomes" id="UP000603904"/>
    </source>
</evidence>
<name>A0ABQ4G146_9ACTN</name>